<feature type="compositionally biased region" description="Basic and acidic residues" evidence="1">
    <location>
        <begin position="395"/>
        <end position="404"/>
    </location>
</feature>
<dbReference type="InterPro" id="IPR036465">
    <property type="entry name" value="vWFA_dom_sf"/>
</dbReference>
<dbReference type="AlphaFoldDB" id="A0A6J4M6F2"/>
<proteinExistence type="predicted"/>
<feature type="domain" description="VWFA" evidence="2">
    <location>
        <begin position="467"/>
        <end position="649"/>
    </location>
</feature>
<evidence type="ECO:0000313" key="3">
    <source>
        <dbReference type="EMBL" id="CAA9347268.1"/>
    </source>
</evidence>
<sequence length="656" mass="72099">MSSDRYRYGAWRGGPDPLAPPYDLRKVLDEIGQDVLAGGSLREALRELMRRGVDGRRGLEDLQQRVRRARRQARRRGDLGGTLDQVRAALDQAVAAEQETLAGLEGDDARLAELELATVPDDVAGAVRALDDYDWRSAQARETFEAIKQMLQREVLDAQFAGMKRILEEGDPAALQAVKDMLADLNDLLAAHARGEDTEDRFRDFMDKHGELFPEQPQDVDELIDALARRQAAADRMMASLTPEQREQLGQLMSQAMADPDLASQMAQLSDNLRALRPGLERGPVENGGGEPLGYSAAVEAVAELADLEELDRQLGEASGGSPLDDVDVDALERHLGAEAAADLRALRELERELERQGFVSSGDDGLRLTPRAVRRLGETALRKVFAELEAGGQGDHDDRRTGSADEPTGLTRAWEFGDDLPLDAVRTVGNAVRRGGVVTRDRTESEARAGLLVEDFEVVETERRVGAAVALCVDLSYSMVHEGRWGPMKQTALALSHLVQTRFRQDALEIIGFNRAARPLSPVQLAEVEPEWVQGTNLQHALLLAKRHLRRHPDAEPVVLVVTDGEPTAHLLANGQPTFDWPTTPATLRATIAQVDEVARWGATLNLFMLGDDPGLGRFVDAVARRAGGRVFTPDIGRLGEYVVADYLRARRGRR</sequence>
<dbReference type="SMART" id="SM00327">
    <property type="entry name" value="VWA"/>
    <property type="match status" value="1"/>
</dbReference>
<reference evidence="3" key="1">
    <citation type="submission" date="2020-02" db="EMBL/GenBank/DDBJ databases">
        <authorList>
            <person name="Meier V. D."/>
        </authorList>
    </citation>
    <scope>NUCLEOTIDE SEQUENCE</scope>
    <source>
        <strain evidence="3">AVDCRST_MAG24</strain>
    </source>
</reference>
<dbReference type="CDD" id="cd00198">
    <property type="entry name" value="vWFA"/>
    <property type="match status" value="1"/>
</dbReference>
<feature type="region of interest" description="Disordered" evidence="1">
    <location>
        <begin position="388"/>
        <end position="412"/>
    </location>
</feature>
<protein>
    <submittedName>
        <fullName evidence="3">FIG019045: long form Mg-chelase associated protein with vWA domain</fullName>
    </submittedName>
</protein>
<gene>
    <name evidence="3" type="ORF">AVDCRST_MAG24-1591</name>
</gene>
<accession>A0A6J4M6F2</accession>
<dbReference type="InterPro" id="IPR002035">
    <property type="entry name" value="VWF_A"/>
</dbReference>
<dbReference type="SUPFAM" id="SSF53300">
    <property type="entry name" value="vWA-like"/>
    <property type="match status" value="1"/>
</dbReference>
<evidence type="ECO:0000256" key="1">
    <source>
        <dbReference type="SAM" id="MobiDB-lite"/>
    </source>
</evidence>
<dbReference type="Gene3D" id="3.40.50.410">
    <property type="entry name" value="von Willebrand factor, type A domain"/>
    <property type="match status" value="1"/>
</dbReference>
<organism evidence="3">
    <name type="scientific">uncultured Nocardioidaceae bacterium</name>
    <dbReference type="NCBI Taxonomy" id="253824"/>
    <lineage>
        <taxon>Bacteria</taxon>
        <taxon>Bacillati</taxon>
        <taxon>Actinomycetota</taxon>
        <taxon>Actinomycetes</taxon>
        <taxon>Propionibacteriales</taxon>
        <taxon>Nocardioidaceae</taxon>
        <taxon>environmental samples</taxon>
    </lineage>
</organism>
<name>A0A6J4M6F2_9ACTN</name>
<dbReference type="EMBL" id="CADCUF010000234">
    <property type="protein sequence ID" value="CAA9347268.1"/>
    <property type="molecule type" value="Genomic_DNA"/>
</dbReference>
<evidence type="ECO:0000259" key="2">
    <source>
        <dbReference type="SMART" id="SM00327"/>
    </source>
</evidence>